<evidence type="ECO:0000256" key="5">
    <source>
        <dbReference type="ARBA" id="ARBA00023136"/>
    </source>
</evidence>
<feature type="transmembrane region" description="Helical" evidence="6">
    <location>
        <begin position="26"/>
        <end position="45"/>
    </location>
</feature>
<reference evidence="8 9" key="1">
    <citation type="submission" date="2024-04" db="EMBL/GenBank/DDBJ databases">
        <title>Human intestinal bacterial collection.</title>
        <authorList>
            <person name="Pauvert C."/>
            <person name="Hitch T.C.A."/>
            <person name="Clavel T."/>
        </authorList>
    </citation>
    <scope>NUCLEOTIDE SEQUENCE [LARGE SCALE GENOMIC DNA]</scope>
    <source>
        <strain evidence="8 9">CLA-AA-H249</strain>
    </source>
</reference>
<dbReference type="EMBL" id="JBBNIN010000002">
    <property type="protein sequence ID" value="MEQ2709976.1"/>
    <property type="molecule type" value="Genomic_DNA"/>
</dbReference>
<dbReference type="Proteomes" id="UP001482154">
    <property type="component" value="Unassembled WGS sequence"/>
</dbReference>
<gene>
    <name evidence="8" type="ORF">AAAU51_02135</name>
</gene>
<proteinExistence type="predicted"/>
<evidence type="ECO:0000259" key="7">
    <source>
        <dbReference type="PROSITE" id="PS50928"/>
    </source>
</evidence>
<dbReference type="InterPro" id="IPR051204">
    <property type="entry name" value="ABC_transp_perm/SBD"/>
</dbReference>
<keyword evidence="4 6" id="KW-1133">Transmembrane helix</keyword>
<keyword evidence="9" id="KW-1185">Reference proteome</keyword>
<evidence type="ECO:0000313" key="8">
    <source>
        <dbReference type="EMBL" id="MEQ2709976.1"/>
    </source>
</evidence>
<accession>A0ABV1IRY2</accession>
<keyword evidence="3 6" id="KW-0812">Transmembrane</keyword>
<feature type="domain" description="ABC transmembrane type-1" evidence="7">
    <location>
        <begin position="20"/>
        <end position="77"/>
    </location>
</feature>
<dbReference type="PROSITE" id="PS50928">
    <property type="entry name" value="ABC_TM1"/>
    <property type="match status" value="1"/>
</dbReference>
<name>A0ABV1IRY2_9FIRM</name>
<dbReference type="InterPro" id="IPR035906">
    <property type="entry name" value="MetI-like_sf"/>
</dbReference>
<sequence>MLQNMWTTFITEKSLFIKLFVEHIEISLIAILIAIVLGGVVGILISEFERSAKLTLGVIKFLYTIPSISMLGFLIPF</sequence>
<evidence type="ECO:0000313" key="9">
    <source>
        <dbReference type="Proteomes" id="UP001482154"/>
    </source>
</evidence>
<evidence type="ECO:0000256" key="2">
    <source>
        <dbReference type="ARBA" id="ARBA00022448"/>
    </source>
</evidence>
<protein>
    <recommendedName>
        <fullName evidence="7">ABC transmembrane type-1 domain-containing protein</fullName>
    </recommendedName>
</protein>
<comment type="caution">
    <text evidence="8">The sequence shown here is derived from an EMBL/GenBank/DDBJ whole genome shotgun (WGS) entry which is preliminary data.</text>
</comment>
<dbReference type="RefSeq" id="WP_349110233.1">
    <property type="nucleotide sequence ID" value="NZ_JBBNIN010000002.1"/>
</dbReference>
<feature type="transmembrane region" description="Helical" evidence="6">
    <location>
        <begin position="57"/>
        <end position="75"/>
    </location>
</feature>
<keyword evidence="2" id="KW-0813">Transport</keyword>
<evidence type="ECO:0000256" key="1">
    <source>
        <dbReference type="ARBA" id="ARBA00004141"/>
    </source>
</evidence>
<dbReference type="SUPFAM" id="SSF161098">
    <property type="entry name" value="MetI-like"/>
    <property type="match status" value="1"/>
</dbReference>
<evidence type="ECO:0000256" key="4">
    <source>
        <dbReference type="ARBA" id="ARBA00022989"/>
    </source>
</evidence>
<dbReference type="PANTHER" id="PTHR30177:SF4">
    <property type="entry name" value="OSMOPROTECTANT IMPORT PERMEASE PROTEIN OSMW"/>
    <property type="match status" value="1"/>
</dbReference>
<evidence type="ECO:0000256" key="3">
    <source>
        <dbReference type="ARBA" id="ARBA00022692"/>
    </source>
</evidence>
<comment type="subcellular location">
    <subcellularLocation>
        <location evidence="1">Membrane</location>
        <topology evidence="1">Multi-pass membrane protein</topology>
    </subcellularLocation>
</comment>
<dbReference type="Gene3D" id="1.10.3720.10">
    <property type="entry name" value="MetI-like"/>
    <property type="match status" value="1"/>
</dbReference>
<evidence type="ECO:0000256" key="6">
    <source>
        <dbReference type="SAM" id="Phobius"/>
    </source>
</evidence>
<dbReference type="InterPro" id="IPR000515">
    <property type="entry name" value="MetI-like"/>
</dbReference>
<dbReference type="PANTHER" id="PTHR30177">
    <property type="entry name" value="GLYCINE BETAINE/L-PROLINE TRANSPORT SYSTEM PERMEASE PROTEIN PROW"/>
    <property type="match status" value="1"/>
</dbReference>
<organism evidence="8 9">
    <name type="scientific">Anaerostipes amylophilus</name>
    <dbReference type="NCBI Taxonomy" id="2981779"/>
    <lineage>
        <taxon>Bacteria</taxon>
        <taxon>Bacillati</taxon>
        <taxon>Bacillota</taxon>
        <taxon>Clostridia</taxon>
        <taxon>Lachnospirales</taxon>
        <taxon>Lachnospiraceae</taxon>
        <taxon>Anaerostipes</taxon>
    </lineage>
</organism>
<keyword evidence="5 6" id="KW-0472">Membrane</keyword>